<dbReference type="PANTHER" id="PTHR47031">
    <property type="entry name" value="SAP DNA-BINDING DOMAIN-CONTAINING PROTEIN"/>
    <property type="match status" value="1"/>
</dbReference>
<dbReference type="Gene3D" id="3.30.70.330">
    <property type="match status" value="1"/>
</dbReference>
<dbReference type="PANTHER" id="PTHR47031:SF3">
    <property type="entry name" value="SAP DOMAIN-CONTAINING PROTEIN"/>
    <property type="match status" value="1"/>
</dbReference>
<dbReference type="CDD" id="cd12432">
    <property type="entry name" value="RRM_ACINU"/>
    <property type="match status" value="1"/>
</dbReference>
<feature type="region of interest" description="Disordered" evidence="1">
    <location>
        <begin position="42"/>
        <end position="187"/>
    </location>
</feature>
<dbReference type="AlphaFoldDB" id="A0A7S3Z964"/>
<dbReference type="InterPro" id="IPR012677">
    <property type="entry name" value="Nucleotide-bd_a/b_plait_sf"/>
</dbReference>
<dbReference type="InterPro" id="IPR034257">
    <property type="entry name" value="Acinus_RRM"/>
</dbReference>
<dbReference type="PROSITE" id="PS50800">
    <property type="entry name" value="SAP"/>
    <property type="match status" value="1"/>
</dbReference>
<accession>A0A7S3Z964</accession>
<dbReference type="InterPro" id="IPR003034">
    <property type="entry name" value="SAP_dom"/>
</dbReference>
<feature type="compositionally biased region" description="Acidic residues" evidence="1">
    <location>
        <begin position="91"/>
        <end position="115"/>
    </location>
</feature>
<gene>
    <name evidence="3" type="ORF">LGLO00237_LOCUS27689</name>
</gene>
<dbReference type="SUPFAM" id="SSF68906">
    <property type="entry name" value="SAP domain"/>
    <property type="match status" value="1"/>
</dbReference>
<evidence type="ECO:0000259" key="2">
    <source>
        <dbReference type="PROSITE" id="PS50800"/>
    </source>
</evidence>
<dbReference type="EMBL" id="HBIV01038926">
    <property type="protein sequence ID" value="CAE0675912.1"/>
    <property type="molecule type" value="Transcribed_RNA"/>
</dbReference>
<dbReference type="InterPro" id="IPR035979">
    <property type="entry name" value="RBD_domain_sf"/>
</dbReference>
<reference evidence="3" key="1">
    <citation type="submission" date="2021-01" db="EMBL/GenBank/DDBJ databases">
        <authorList>
            <person name="Corre E."/>
            <person name="Pelletier E."/>
            <person name="Niang G."/>
            <person name="Scheremetjew M."/>
            <person name="Finn R."/>
            <person name="Kale V."/>
            <person name="Holt S."/>
            <person name="Cochrane G."/>
            <person name="Meng A."/>
            <person name="Brown T."/>
            <person name="Cohen L."/>
        </authorList>
    </citation>
    <scope>NUCLEOTIDE SEQUENCE</scope>
    <source>
        <strain evidence="3">CCCM811</strain>
    </source>
</reference>
<sequence>MTTDDELDVDKLRVVDLQKELRKRSLDTKGRKAELVSRLKAYIAKKKQEKPDDDKPDEKPKPEPETKAIEEKGQEHKPPQPERTRSSVLDLVEEDDDDDADEKNELEVEANEPEADSEKDLNKKSTKEKPGSEPMQDEDVKQKKSMEKPRKRSAGSALFGNALRAATSDLKAAKPKRRRLESERGAPRKVLSIKKKRINVRTEPPRKGRFEQISYKELHKEASKRIEFPDLEKITIEIENDEADAPVVENDGDMVALRIDGFVRPFRVSQVQELLENYGHVTHMWMDSIKTHCYATYKDPAEAQTAYKAIHNLRWPDHSPKKLRVRYVQEDEAIEAARPKLAAREEPKRKSEKKAQLKALDELFKRTKAKPMLYWKPLTDEEVQEKEERRKRLRNGRF</sequence>
<name>A0A7S3Z964_9EUKA</name>
<dbReference type="GO" id="GO:0003676">
    <property type="term" value="F:nucleic acid binding"/>
    <property type="evidence" value="ECO:0007669"/>
    <property type="project" value="InterPro"/>
</dbReference>
<organism evidence="3">
    <name type="scientific">Lotharella globosa</name>
    <dbReference type="NCBI Taxonomy" id="91324"/>
    <lineage>
        <taxon>Eukaryota</taxon>
        <taxon>Sar</taxon>
        <taxon>Rhizaria</taxon>
        <taxon>Cercozoa</taxon>
        <taxon>Chlorarachniophyceae</taxon>
        <taxon>Lotharella</taxon>
    </lineage>
</organism>
<evidence type="ECO:0000256" key="1">
    <source>
        <dbReference type="SAM" id="MobiDB-lite"/>
    </source>
</evidence>
<protein>
    <recommendedName>
        <fullName evidence="2">SAP domain-containing protein</fullName>
    </recommendedName>
</protein>
<dbReference type="InterPro" id="IPR032552">
    <property type="entry name" value="RSB_motif"/>
</dbReference>
<feature type="compositionally biased region" description="Basic and acidic residues" evidence="1">
    <location>
        <begin position="49"/>
        <end position="85"/>
    </location>
</feature>
<dbReference type="Gene3D" id="1.10.720.30">
    <property type="entry name" value="SAP domain"/>
    <property type="match status" value="1"/>
</dbReference>
<dbReference type="SUPFAM" id="SSF54928">
    <property type="entry name" value="RNA-binding domain, RBD"/>
    <property type="match status" value="1"/>
</dbReference>
<feature type="domain" description="SAP" evidence="2">
    <location>
        <begin position="9"/>
        <end position="43"/>
    </location>
</feature>
<feature type="compositionally biased region" description="Basic and acidic residues" evidence="1">
    <location>
        <begin position="116"/>
        <end position="131"/>
    </location>
</feature>
<dbReference type="InterPro" id="IPR036361">
    <property type="entry name" value="SAP_dom_sf"/>
</dbReference>
<evidence type="ECO:0000313" key="3">
    <source>
        <dbReference type="EMBL" id="CAE0675912.1"/>
    </source>
</evidence>
<proteinExistence type="predicted"/>
<feature type="compositionally biased region" description="Basic and acidic residues" evidence="1">
    <location>
        <begin position="138"/>
        <end position="148"/>
    </location>
</feature>
<dbReference type="Pfam" id="PF16294">
    <property type="entry name" value="RSB_motif"/>
    <property type="match status" value="1"/>
</dbReference>
<dbReference type="SMART" id="SM00513">
    <property type="entry name" value="SAP"/>
    <property type="match status" value="1"/>
</dbReference>
<dbReference type="Pfam" id="PF02037">
    <property type="entry name" value="SAP"/>
    <property type="match status" value="1"/>
</dbReference>